<evidence type="ECO:0000313" key="3">
    <source>
        <dbReference type="Proteomes" id="UP000054495"/>
    </source>
</evidence>
<dbReference type="InterPro" id="IPR027417">
    <property type="entry name" value="P-loop_NTPase"/>
</dbReference>
<dbReference type="EMBL" id="KE125151">
    <property type="protein sequence ID" value="EPB70922.1"/>
    <property type="molecule type" value="Genomic_DNA"/>
</dbReference>
<gene>
    <name evidence="2" type="ORF">ANCCEY_09979</name>
</gene>
<dbReference type="PANTHER" id="PTHR14143">
    <property type="entry name" value="INTERFERON-INDUCIBLE GTPASE FAMILY MEMBER"/>
    <property type="match status" value="1"/>
</dbReference>
<name>A0A0D6LTG1_9BILA</name>
<protein>
    <recommendedName>
        <fullName evidence="4">IRG-type G domain-containing protein</fullName>
    </recommendedName>
</protein>
<dbReference type="PANTHER" id="PTHR14143:SF1">
    <property type="entry name" value="IRG-TYPE G DOMAIN-CONTAINING PROTEIN"/>
    <property type="match status" value="1"/>
</dbReference>
<dbReference type="AlphaFoldDB" id="A0A0D6LTG1"/>
<evidence type="ECO:0000313" key="2">
    <source>
        <dbReference type="EMBL" id="EPB70922.1"/>
    </source>
</evidence>
<proteinExistence type="predicted"/>
<reference evidence="2 3" key="1">
    <citation type="submission" date="2013-05" db="EMBL/GenBank/DDBJ databases">
        <title>Draft genome of the parasitic nematode Anyclostoma ceylanicum.</title>
        <authorList>
            <person name="Mitreva M."/>
        </authorList>
    </citation>
    <scope>NUCLEOTIDE SEQUENCE [LARGE SCALE GENOMIC DNA]</scope>
</reference>
<accession>A0A0D6LTG1</accession>
<sequence>MEEELQNIVLWEVPYPRAFASVGDIYDRNMGFDRMYESHKLNLFRHLFVLVADGAPHDDDISFARIISSRRTPLTMLSTKSDDDLDAESRELGCSIDSSLRRDYESRARSVFTKSLMLKAQILTSTELLLISSPVVKNLVSGTIGYLHYKLDEERLLELVGIHPGCHYDLENKLRKNGEHKHEPSSMVFPPRHIQKSTVLADAGFEILFGTDDRVFGNLEPKATVRRAGRTALNYGFIGGAGVGKSAMINAMRGMSSKHPLAAGKQDQHNSTFANGEALRYT</sequence>
<evidence type="ECO:0000256" key="1">
    <source>
        <dbReference type="SAM" id="MobiDB-lite"/>
    </source>
</evidence>
<feature type="region of interest" description="Disordered" evidence="1">
    <location>
        <begin position="259"/>
        <end position="282"/>
    </location>
</feature>
<evidence type="ECO:0008006" key="4">
    <source>
        <dbReference type="Google" id="ProtNLM"/>
    </source>
</evidence>
<organism evidence="2 3">
    <name type="scientific">Ancylostoma ceylanicum</name>
    <dbReference type="NCBI Taxonomy" id="53326"/>
    <lineage>
        <taxon>Eukaryota</taxon>
        <taxon>Metazoa</taxon>
        <taxon>Ecdysozoa</taxon>
        <taxon>Nematoda</taxon>
        <taxon>Chromadorea</taxon>
        <taxon>Rhabditida</taxon>
        <taxon>Rhabditina</taxon>
        <taxon>Rhabditomorpha</taxon>
        <taxon>Strongyloidea</taxon>
        <taxon>Ancylostomatidae</taxon>
        <taxon>Ancylostomatinae</taxon>
        <taxon>Ancylostoma</taxon>
    </lineage>
</organism>
<dbReference type="Proteomes" id="UP000054495">
    <property type="component" value="Unassembled WGS sequence"/>
</dbReference>
<keyword evidence="3" id="KW-1185">Reference proteome</keyword>
<dbReference type="Gene3D" id="3.40.50.300">
    <property type="entry name" value="P-loop containing nucleotide triphosphate hydrolases"/>
    <property type="match status" value="1"/>
</dbReference>